<dbReference type="Proteomes" id="UP001317822">
    <property type="component" value="Chromosome"/>
</dbReference>
<dbReference type="EMBL" id="AP027041">
    <property type="protein sequence ID" value="BDU16477.1"/>
    <property type="molecule type" value="Genomic_DNA"/>
</dbReference>
<sequence length="69" mass="7723">MSLPVQSLPPGWRIEARSPHSPRFEDCAIRITSPNGETVEYLARPYQLECEITRQLEDALVEPESAVAA</sequence>
<keyword evidence="2" id="KW-1185">Reference proteome</keyword>
<proteinExistence type="predicted"/>
<accession>A0ABM8DD56</accession>
<reference evidence="1 2" key="1">
    <citation type="journal article" date="2023" name="Int. J. Syst. Evol. Microbiol.">
        <title>Physiological and genomic analyses of cobalamin (vitamin B12)-auxotrophy of Lysobacter auxotrophicus sp. nov., a methionine-auxotrophic chitinolytic bacterium isolated from chitin-treated soil.</title>
        <authorList>
            <person name="Saito A."/>
            <person name="Dohra H."/>
            <person name="Hamada M."/>
            <person name="Moriuchi R."/>
            <person name="Kotsuchibashi Y."/>
            <person name="Mori K."/>
        </authorList>
    </citation>
    <scope>NUCLEOTIDE SEQUENCE [LARGE SCALE GENOMIC DNA]</scope>
    <source>
        <strain evidence="1 2">5-21a</strain>
    </source>
</reference>
<dbReference type="RefSeq" id="WP_281781860.1">
    <property type="nucleotide sequence ID" value="NZ_AP027041.1"/>
</dbReference>
<organism evidence="1 2">
    <name type="scientific">Lysobacter auxotrophicus</name>
    <dbReference type="NCBI Taxonomy" id="2992573"/>
    <lineage>
        <taxon>Bacteria</taxon>
        <taxon>Pseudomonadati</taxon>
        <taxon>Pseudomonadota</taxon>
        <taxon>Gammaproteobacteria</taxon>
        <taxon>Lysobacterales</taxon>
        <taxon>Lysobacteraceae</taxon>
        <taxon>Lysobacter</taxon>
    </lineage>
</organism>
<gene>
    <name evidence="1" type="ORF">LA521A_16780</name>
</gene>
<evidence type="ECO:0000313" key="2">
    <source>
        <dbReference type="Proteomes" id="UP001317822"/>
    </source>
</evidence>
<name>A0ABM8DD56_9GAMM</name>
<protein>
    <submittedName>
        <fullName evidence="1">Uncharacterized protein</fullName>
    </submittedName>
</protein>
<evidence type="ECO:0000313" key="1">
    <source>
        <dbReference type="EMBL" id="BDU16477.1"/>
    </source>
</evidence>